<dbReference type="PANTHER" id="PTHR34473:SF2">
    <property type="entry name" value="UPF0699 TRANSMEMBRANE PROTEIN YDBT"/>
    <property type="match status" value="1"/>
</dbReference>
<comment type="caution">
    <text evidence="4">The sequence shown here is derived from an EMBL/GenBank/DDBJ whole genome shotgun (WGS) entry which is preliminary data.</text>
</comment>
<evidence type="ECO:0000259" key="3">
    <source>
        <dbReference type="Pfam" id="PF03703"/>
    </source>
</evidence>
<feature type="domain" description="YdbS-like PH" evidence="3">
    <location>
        <begin position="109"/>
        <end position="188"/>
    </location>
</feature>
<gene>
    <name evidence="4" type="ORF">GCM10010492_62540</name>
</gene>
<evidence type="ECO:0000313" key="4">
    <source>
        <dbReference type="EMBL" id="GAA0253385.1"/>
    </source>
</evidence>
<keyword evidence="2" id="KW-0472">Membrane</keyword>
<feature type="domain" description="YdbS-like PH" evidence="3">
    <location>
        <begin position="444"/>
        <end position="516"/>
    </location>
</feature>
<keyword evidence="5" id="KW-1185">Reference proteome</keyword>
<feature type="compositionally biased region" description="Low complexity" evidence="1">
    <location>
        <begin position="16"/>
        <end position="34"/>
    </location>
</feature>
<organism evidence="4 5">
    <name type="scientific">Saccharothrix mutabilis subsp. mutabilis</name>
    <dbReference type="NCBI Taxonomy" id="66855"/>
    <lineage>
        <taxon>Bacteria</taxon>
        <taxon>Bacillati</taxon>
        <taxon>Actinomycetota</taxon>
        <taxon>Actinomycetes</taxon>
        <taxon>Pseudonocardiales</taxon>
        <taxon>Pseudonocardiaceae</taxon>
        <taxon>Saccharothrix</taxon>
    </lineage>
</organism>
<feature type="transmembrane region" description="Helical" evidence="2">
    <location>
        <begin position="89"/>
        <end position="110"/>
    </location>
</feature>
<feature type="compositionally biased region" description="Pro residues" evidence="1">
    <location>
        <begin position="1"/>
        <end position="15"/>
    </location>
</feature>
<feature type="transmembrane region" description="Helical" evidence="2">
    <location>
        <begin position="270"/>
        <end position="295"/>
    </location>
</feature>
<evidence type="ECO:0000256" key="1">
    <source>
        <dbReference type="SAM" id="MobiDB-lite"/>
    </source>
</evidence>
<keyword evidence="2" id="KW-0812">Transmembrane</keyword>
<feature type="transmembrane region" description="Helical" evidence="2">
    <location>
        <begin position="225"/>
        <end position="247"/>
    </location>
</feature>
<proteinExistence type="predicted"/>
<dbReference type="InterPro" id="IPR014529">
    <property type="entry name" value="UCP026631"/>
</dbReference>
<name>A0ABN0UKL9_9PSEU</name>
<dbReference type="EMBL" id="BAAABU010000021">
    <property type="protein sequence ID" value="GAA0253385.1"/>
    <property type="molecule type" value="Genomic_DNA"/>
</dbReference>
<dbReference type="InterPro" id="IPR005182">
    <property type="entry name" value="YdbS-like_PH"/>
</dbReference>
<sequence length="543" mass="58779">MTPDDPTPADSPPATTPADSSSTTPPATTPPAAAAPAFADLPAAPEHTAPVVDWHRLDVRMLVVRPLNEIVNLVPVFLGLLLLGRGETWRVLASVGVIVAIVLFGLLRWVTTRYRITTDQVELHTGLFVRKRLAVPRDRIRTVDLTAKLGHRLFGLSAIRVGTGQRDQPGEDGLTLDAVSSAEAERLRVLLLTRTATPRTPEPAETAGTAEGTVLSTWDTRWLRYAPLTLSGLVAVGALFGLVMNYARELDVEVLGPMTDLAHRVVEQPVWLTVSVFTGAVLVIAGLGSVLVYVVQFWGYRLTREPDDTVRVQRGLLTTRSVSVAEQRLRGVEIEEPLLLRAGKGAHAKTVTTGLGRKGESNLLLPPAPVAEAHRVSALVLDQPTSPTRAALRRHPKAALRRRLVRALAPLLVIAAVLAYFAPPWAWLPVALLPVAALLGWDRYRSLGHTLTDRHLVARQGSLIRETVALQRTGIIGWRVSRSFFQRRSGLVTISATTAAGDGAYHVVDVAEADGLALADEAVPELLRPFLDGTAQAERKVVR</sequence>
<dbReference type="RefSeq" id="WP_343937686.1">
    <property type="nucleotide sequence ID" value="NZ_BAAABU010000021.1"/>
</dbReference>
<evidence type="ECO:0000256" key="2">
    <source>
        <dbReference type="SAM" id="Phobius"/>
    </source>
</evidence>
<reference evidence="4 5" key="1">
    <citation type="journal article" date="2019" name="Int. J. Syst. Evol. Microbiol.">
        <title>The Global Catalogue of Microorganisms (GCM) 10K type strain sequencing project: providing services to taxonomists for standard genome sequencing and annotation.</title>
        <authorList>
            <consortium name="The Broad Institute Genomics Platform"/>
            <consortium name="The Broad Institute Genome Sequencing Center for Infectious Disease"/>
            <person name="Wu L."/>
            <person name="Ma J."/>
        </authorList>
    </citation>
    <scope>NUCLEOTIDE SEQUENCE [LARGE SCALE GENOMIC DNA]</scope>
    <source>
        <strain evidence="4 5">JCM 3380</strain>
    </source>
</reference>
<keyword evidence="2" id="KW-1133">Transmembrane helix</keyword>
<dbReference type="PIRSF" id="PIRSF026631">
    <property type="entry name" value="UCP026631"/>
    <property type="match status" value="1"/>
</dbReference>
<protein>
    <submittedName>
        <fullName evidence="4">PH domain-containing protein</fullName>
    </submittedName>
</protein>
<dbReference type="PANTHER" id="PTHR34473">
    <property type="entry name" value="UPF0699 TRANSMEMBRANE PROTEIN YDBS"/>
    <property type="match status" value="1"/>
</dbReference>
<evidence type="ECO:0000313" key="5">
    <source>
        <dbReference type="Proteomes" id="UP001500416"/>
    </source>
</evidence>
<dbReference type="Pfam" id="PF03703">
    <property type="entry name" value="bPH_2"/>
    <property type="match status" value="2"/>
</dbReference>
<accession>A0ABN0UKL9</accession>
<feature type="transmembrane region" description="Helical" evidence="2">
    <location>
        <begin position="404"/>
        <end position="421"/>
    </location>
</feature>
<dbReference type="Proteomes" id="UP001500416">
    <property type="component" value="Unassembled WGS sequence"/>
</dbReference>
<feature type="region of interest" description="Disordered" evidence="1">
    <location>
        <begin position="1"/>
        <end position="34"/>
    </location>
</feature>